<evidence type="ECO:0000313" key="3">
    <source>
        <dbReference type="Proteomes" id="UP001217500"/>
    </source>
</evidence>
<name>A0AAE9XSZ8_9PROT</name>
<dbReference type="KEGG" id="gso:PH603_02030"/>
<protein>
    <submittedName>
        <fullName evidence="2">Uncharacterized protein</fullName>
    </submittedName>
</protein>
<keyword evidence="3" id="KW-1185">Reference proteome</keyword>
<evidence type="ECO:0000313" key="2">
    <source>
        <dbReference type="EMBL" id="WCL54535.1"/>
    </source>
</evidence>
<proteinExistence type="predicted"/>
<feature type="transmembrane region" description="Helical" evidence="1">
    <location>
        <begin position="155"/>
        <end position="174"/>
    </location>
</feature>
<keyword evidence="1" id="KW-1133">Transmembrane helix</keyword>
<dbReference type="AlphaFoldDB" id="A0AAE9XSZ8"/>
<feature type="transmembrane region" description="Helical" evidence="1">
    <location>
        <begin position="65"/>
        <end position="86"/>
    </location>
</feature>
<feature type="transmembrane region" description="Helical" evidence="1">
    <location>
        <begin position="180"/>
        <end position="199"/>
    </location>
</feature>
<keyword evidence="1" id="KW-0812">Transmembrane</keyword>
<dbReference type="EMBL" id="CP116805">
    <property type="protein sequence ID" value="WCL54535.1"/>
    <property type="molecule type" value="Genomic_DNA"/>
</dbReference>
<feature type="transmembrane region" description="Helical" evidence="1">
    <location>
        <begin position="41"/>
        <end position="59"/>
    </location>
</feature>
<accession>A0AAE9XSZ8</accession>
<feature type="transmembrane region" description="Helical" evidence="1">
    <location>
        <begin position="132"/>
        <end position="148"/>
    </location>
</feature>
<gene>
    <name evidence="2" type="ORF">PH603_02030</name>
</gene>
<evidence type="ECO:0000256" key="1">
    <source>
        <dbReference type="SAM" id="Phobius"/>
    </source>
</evidence>
<organism evidence="2 3">
    <name type="scientific">Gimibacter soli</name>
    <dbReference type="NCBI Taxonomy" id="3024400"/>
    <lineage>
        <taxon>Bacteria</taxon>
        <taxon>Pseudomonadati</taxon>
        <taxon>Pseudomonadota</taxon>
        <taxon>Alphaproteobacteria</taxon>
        <taxon>Kordiimonadales</taxon>
        <taxon>Temperatibacteraceae</taxon>
        <taxon>Gimibacter</taxon>
    </lineage>
</organism>
<keyword evidence="1" id="KW-0472">Membrane</keyword>
<dbReference type="Proteomes" id="UP001217500">
    <property type="component" value="Chromosome"/>
</dbReference>
<sequence length="206" mass="22437">MTDKFDADDGNRAANPAGDLAFIRAMMDAGRRRAGIDGAHMIIWGIILAVAFFLQYASVVGRLPVLFLEIWVPAFIIGFPLSFWIGRKTPGGAERGNIALAAYSTVWLSVGVVMGLYMIAGISTGHFDGRDATMLASALFGTAYFVVAKVTQLNWMYACAAGWWLFFFQVIVQSHLDREILLQMAGACLVLILLPGLVLRRMAGKA</sequence>
<dbReference type="RefSeq" id="WP_289504254.1">
    <property type="nucleotide sequence ID" value="NZ_CP116805.1"/>
</dbReference>
<feature type="transmembrane region" description="Helical" evidence="1">
    <location>
        <begin position="98"/>
        <end position="120"/>
    </location>
</feature>
<reference evidence="2" key="1">
    <citation type="submission" date="2023-01" db="EMBL/GenBank/DDBJ databases">
        <title>The genome sequence of Kordiimonadaceae bacterium 6D33.</title>
        <authorList>
            <person name="Liu Y."/>
        </authorList>
    </citation>
    <scope>NUCLEOTIDE SEQUENCE</scope>
    <source>
        <strain evidence="2">6D33</strain>
    </source>
</reference>